<accession>A0A1X2HB57</accession>
<dbReference type="GO" id="GO:0005774">
    <property type="term" value="C:vacuolar membrane"/>
    <property type="evidence" value="ECO:0007669"/>
    <property type="project" value="UniProtKB-SubCell"/>
</dbReference>
<feature type="compositionally biased region" description="Low complexity" evidence="3">
    <location>
        <begin position="230"/>
        <end position="243"/>
    </location>
</feature>
<dbReference type="GO" id="GO:0038202">
    <property type="term" value="P:TORC1 signaling"/>
    <property type="evidence" value="ECO:0007669"/>
    <property type="project" value="TreeGrafter"/>
</dbReference>
<dbReference type="InParanoid" id="A0A1X2HB57"/>
<dbReference type="GO" id="GO:0051321">
    <property type="term" value="P:meiotic cell cycle"/>
    <property type="evidence" value="ECO:0007669"/>
    <property type="project" value="UniProtKB-UniRule"/>
</dbReference>
<evidence type="ECO:0000259" key="4">
    <source>
        <dbReference type="Pfam" id="PF24064"/>
    </source>
</evidence>
<keyword evidence="2" id="KW-0469">Meiosis</keyword>
<sequence length="329" mass="37029">MILALRENTTDQPYDAVVQTILQESSLARDIKHIYTALSTDAVAHVIINDFIDLSLQIPAITAPNSSSSTGYDAALPLARTQDYYYASLVDIYGDGYEYDSYPTICPYHTLLLLEDPEEVLKNMPLDASPTLVQLAKLIHTIHARNIYVVSPEAKLVDLSALNADFRVHIPNLDLPTLLSQLSIAKPLHMIAPKDLRNQYLEAITYLVRKDLVLQLHMFLVLMSDGHPRNNSFSSSPASSPAGGQNGGGDSPASVAKRPPHEKVPKEIAELFERLIPFMDGKHHVEEIMYREAVTRRQLSLVLKYYRDSIVTVYHYYRMELKTNGLRQR</sequence>
<dbReference type="GO" id="GO:0010508">
    <property type="term" value="P:positive regulation of autophagy"/>
    <property type="evidence" value="ECO:0007669"/>
    <property type="project" value="TreeGrafter"/>
</dbReference>
<dbReference type="GO" id="GO:1990130">
    <property type="term" value="C:GATOR1 complex"/>
    <property type="evidence" value="ECO:0007669"/>
    <property type="project" value="TreeGrafter"/>
</dbReference>
<organism evidence="5 6">
    <name type="scientific">Syncephalastrum racemosum</name>
    <name type="common">Filamentous fungus</name>
    <dbReference type="NCBI Taxonomy" id="13706"/>
    <lineage>
        <taxon>Eukaryota</taxon>
        <taxon>Fungi</taxon>
        <taxon>Fungi incertae sedis</taxon>
        <taxon>Mucoromycota</taxon>
        <taxon>Mucoromycotina</taxon>
        <taxon>Mucoromycetes</taxon>
        <taxon>Mucorales</taxon>
        <taxon>Syncephalastraceae</taxon>
        <taxon>Syncephalastrum</taxon>
    </lineage>
</organism>
<dbReference type="STRING" id="13706.A0A1X2HB57"/>
<dbReference type="GO" id="GO:0034198">
    <property type="term" value="P:cellular response to amino acid starvation"/>
    <property type="evidence" value="ECO:0007669"/>
    <property type="project" value="TreeGrafter"/>
</dbReference>
<evidence type="ECO:0000256" key="3">
    <source>
        <dbReference type="SAM" id="MobiDB-lite"/>
    </source>
</evidence>
<dbReference type="GO" id="GO:1904262">
    <property type="term" value="P:negative regulation of TORC1 signaling"/>
    <property type="evidence" value="ECO:0007669"/>
    <property type="project" value="TreeGrafter"/>
</dbReference>
<evidence type="ECO:0000256" key="1">
    <source>
        <dbReference type="ARBA" id="ARBA00010546"/>
    </source>
</evidence>
<dbReference type="OrthoDB" id="18648at2759"/>
<dbReference type="PANTHER" id="PTHR13153:SF5">
    <property type="entry name" value="GATOR COMPLEX PROTEIN NPRL3"/>
    <property type="match status" value="1"/>
</dbReference>
<evidence type="ECO:0000313" key="5">
    <source>
        <dbReference type="EMBL" id="ORY95882.1"/>
    </source>
</evidence>
<comment type="subcellular location">
    <subcellularLocation>
        <location evidence="2">Vacuole membrane</location>
        <topology evidence="2">Peripheral membrane protein</topology>
    </subcellularLocation>
</comment>
<feature type="region of interest" description="Disordered" evidence="3">
    <location>
        <begin position="230"/>
        <end position="260"/>
    </location>
</feature>
<comment type="caution">
    <text evidence="5">The sequence shown here is derived from an EMBL/GenBank/DDBJ whole genome shotgun (WGS) entry which is preliminary data.</text>
</comment>
<dbReference type="PANTHER" id="PTHR13153">
    <property type="entry name" value="CGTHBA PROTEIN -14 GENE PROTEIN"/>
    <property type="match status" value="1"/>
</dbReference>
<gene>
    <name evidence="5" type="ORF">BCR43DRAFT_475933</name>
</gene>
<keyword evidence="2" id="KW-0732">Signal</keyword>
<dbReference type="AlphaFoldDB" id="A0A1X2HB57"/>
<proteinExistence type="inferred from homology"/>
<comment type="similarity">
    <text evidence="1 2">Belongs to the NPR3 family.</text>
</comment>
<protein>
    <recommendedName>
        <fullName evidence="2">Nitrogen permease regulator 3</fullName>
    </recommendedName>
    <alternativeName>
        <fullName evidence="2">Required for meiotic nuclear division protein 11</fullName>
    </alternativeName>
</protein>
<dbReference type="Pfam" id="PF03666">
    <property type="entry name" value="NPR3"/>
    <property type="match status" value="1"/>
</dbReference>
<evidence type="ECO:0000313" key="6">
    <source>
        <dbReference type="Proteomes" id="UP000242180"/>
    </source>
</evidence>
<dbReference type="Proteomes" id="UP000242180">
    <property type="component" value="Unassembled WGS sequence"/>
</dbReference>
<feature type="domain" description="GATOR1 complex protein NPRL3 C-terminal HTH" evidence="4">
    <location>
        <begin position="261"/>
        <end position="311"/>
    </location>
</feature>
<dbReference type="Pfam" id="PF24064">
    <property type="entry name" value="HTH_NPRL3"/>
    <property type="match status" value="1"/>
</dbReference>
<dbReference type="FunCoup" id="A0A1X2HB57">
    <property type="interactions" value="124"/>
</dbReference>
<keyword evidence="6" id="KW-1185">Reference proteome</keyword>
<dbReference type="InterPro" id="IPR056603">
    <property type="entry name" value="HTH_NPRL3"/>
</dbReference>
<evidence type="ECO:0000256" key="2">
    <source>
        <dbReference type="RuleBase" id="RU368069"/>
    </source>
</evidence>
<dbReference type="OMA" id="WRENINR"/>
<name>A0A1X2HB57_SYNRA</name>
<dbReference type="InterPro" id="IPR005365">
    <property type="entry name" value="Npr3"/>
</dbReference>
<reference evidence="5 6" key="1">
    <citation type="submission" date="2016-07" db="EMBL/GenBank/DDBJ databases">
        <title>Pervasive Adenine N6-methylation of Active Genes in Fungi.</title>
        <authorList>
            <consortium name="DOE Joint Genome Institute"/>
            <person name="Mondo S.J."/>
            <person name="Dannebaum R.O."/>
            <person name="Kuo R.C."/>
            <person name="Labutti K."/>
            <person name="Haridas S."/>
            <person name="Kuo A."/>
            <person name="Salamov A."/>
            <person name="Ahrendt S.R."/>
            <person name="Lipzen A."/>
            <person name="Sullivan W."/>
            <person name="Andreopoulos W.B."/>
            <person name="Clum A."/>
            <person name="Lindquist E."/>
            <person name="Daum C."/>
            <person name="Ramamoorthy G.K."/>
            <person name="Gryganskyi A."/>
            <person name="Culley D."/>
            <person name="Magnuson J.K."/>
            <person name="James T.Y."/>
            <person name="O'Malley M.A."/>
            <person name="Stajich J.E."/>
            <person name="Spatafora J.W."/>
            <person name="Visel A."/>
            <person name="Grigoriev I.V."/>
        </authorList>
    </citation>
    <scope>NUCLEOTIDE SEQUENCE [LARGE SCALE GENOMIC DNA]</scope>
    <source>
        <strain evidence="5 6">NRRL 2496</strain>
    </source>
</reference>
<dbReference type="EMBL" id="MCGN01000006">
    <property type="protein sequence ID" value="ORY95882.1"/>
    <property type="molecule type" value="Genomic_DNA"/>
</dbReference>
<comment type="function">
    <text evidence="2">Mediates inactivation of the TORC1 complex in response to amino acid starvation. Required for meiotic nuclear division.</text>
</comment>